<evidence type="ECO:0000256" key="1">
    <source>
        <dbReference type="SAM" id="MobiDB-lite"/>
    </source>
</evidence>
<proteinExistence type="predicted"/>
<protein>
    <submittedName>
        <fullName evidence="2">Uncharacterized protein</fullName>
    </submittedName>
</protein>
<dbReference type="EMBL" id="OIVN01003460">
    <property type="protein sequence ID" value="SPD11413.1"/>
    <property type="molecule type" value="Genomic_DNA"/>
</dbReference>
<reference evidence="2" key="1">
    <citation type="submission" date="2018-02" db="EMBL/GenBank/DDBJ databases">
        <authorList>
            <person name="Cohen D.B."/>
            <person name="Kent A.D."/>
        </authorList>
    </citation>
    <scope>NUCLEOTIDE SEQUENCE</scope>
</reference>
<dbReference type="AlphaFoldDB" id="A0A2N9HI65"/>
<gene>
    <name evidence="2" type="ORF">FSB_LOCUS39295</name>
</gene>
<evidence type="ECO:0000313" key="2">
    <source>
        <dbReference type="EMBL" id="SPD11413.1"/>
    </source>
</evidence>
<accession>A0A2N9HI65</accession>
<organism evidence="2">
    <name type="scientific">Fagus sylvatica</name>
    <name type="common">Beechnut</name>
    <dbReference type="NCBI Taxonomy" id="28930"/>
    <lineage>
        <taxon>Eukaryota</taxon>
        <taxon>Viridiplantae</taxon>
        <taxon>Streptophyta</taxon>
        <taxon>Embryophyta</taxon>
        <taxon>Tracheophyta</taxon>
        <taxon>Spermatophyta</taxon>
        <taxon>Magnoliopsida</taxon>
        <taxon>eudicotyledons</taxon>
        <taxon>Gunneridae</taxon>
        <taxon>Pentapetalae</taxon>
        <taxon>rosids</taxon>
        <taxon>fabids</taxon>
        <taxon>Fagales</taxon>
        <taxon>Fagaceae</taxon>
        <taxon>Fagus</taxon>
    </lineage>
</organism>
<sequence length="256" mass="29495">MQLSDRQEFLRSSRNLSQKMTPWHKEHSDGLRSQDHILRTQTRLCARPVPLKSRQRKLSDGTKNVKIRHRELGQICARTGTRFEKKRAGSKTHFFSRTAAFARRVFPARNKLIREPGCVGKIMTPATTWNSRFADSIPPFDRNLHRKKCTKTAPTPRLPGAITPSSELRFAQTLYRWKEDVESFPTICRMTHFEFRKTSKTAPENRIKKDTRTEIEEDSRSCWRGRIRLPRGSTTTRAGPSCAAHDGPARGVHGFL</sequence>
<feature type="region of interest" description="Disordered" evidence="1">
    <location>
        <begin position="1"/>
        <end position="31"/>
    </location>
</feature>
<name>A0A2N9HI65_FAGSY</name>
<feature type="compositionally biased region" description="Basic and acidic residues" evidence="1">
    <location>
        <begin position="1"/>
        <end position="11"/>
    </location>
</feature>